<sequence length="244" mass="27008">MESRFLKVNGMKTDEFNLNENYTSQNWESLSRSERTKRAVVGSCQMTKNVVTIPVTTGIGKTLDQQVTLSLEDPSQRKPLLDNIQVFEANGEEIKDGSWKGQNIIEYSGNKMRLDKSGKASKINNSPINRASERNQNISLTFDEMSFDPLGVSYTGSLGISPPHAVSFLEDNYGYLAQLLAGHELLHLVGARHDNLLGCNTNEIMSERVTSPTPSEPKNYWTCVNDAENRASLGEGEGCLACIE</sequence>
<keyword evidence="2" id="KW-1185">Reference proteome</keyword>
<comment type="caution">
    <text evidence="1">The sequence shown here is derived from an EMBL/GenBank/DDBJ whole genome shotgun (WGS) entry which is preliminary data.</text>
</comment>
<dbReference type="SUPFAM" id="SSF55486">
    <property type="entry name" value="Metalloproteases ('zincins'), catalytic domain"/>
    <property type="match status" value="1"/>
</dbReference>
<accession>A0ABD3X837</accession>
<dbReference type="EMBL" id="JBJQND010000004">
    <property type="protein sequence ID" value="KAL3881065.1"/>
    <property type="molecule type" value="Genomic_DNA"/>
</dbReference>
<dbReference type="Proteomes" id="UP001634394">
    <property type="component" value="Unassembled WGS sequence"/>
</dbReference>
<evidence type="ECO:0000313" key="1">
    <source>
        <dbReference type="EMBL" id="KAL3881065.1"/>
    </source>
</evidence>
<organism evidence="1 2">
    <name type="scientific">Sinanodonta woodiana</name>
    <name type="common">Chinese pond mussel</name>
    <name type="synonym">Anodonta woodiana</name>
    <dbReference type="NCBI Taxonomy" id="1069815"/>
    <lineage>
        <taxon>Eukaryota</taxon>
        <taxon>Metazoa</taxon>
        <taxon>Spiralia</taxon>
        <taxon>Lophotrochozoa</taxon>
        <taxon>Mollusca</taxon>
        <taxon>Bivalvia</taxon>
        <taxon>Autobranchia</taxon>
        <taxon>Heteroconchia</taxon>
        <taxon>Palaeoheterodonta</taxon>
        <taxon>Unionida</taxon>
        <taxon>Unionoidea</taxon>
        <taxon>Unionidae</taxon>
        <taxon>Unioninae</taxon>
        <taxon>Sinanodonta</taxon>
    </lineage>
</organism>
<name>A0ABD3X837_SINWO</name>
<gene>
    <name evidence="1" type="ORF">ACJMK2_033261</name>
</gene>
<dbReference type="Gene3D" id="3.40.390.10">
    <property type="entry name" value="Collagenase (Catalytic Domain)"/>
    <property type="match status" value="1"/>
</dbReference>
<reference evidence="1 2" key="1">
    <citation type="submission" date="2024-11" db="EMBL/GenBank/DDBJ databases">
        <title>Chromosome-level genome assembly of the freshwater bivalve Anodonta woodiana.</title>
        <authorList>
            <person name="Chen X."/>
        </authorList>
    </citation>
    <scope>NUCLEOTIDE SEQUENCE [LARGE SCALE GENOMIC DNA]</scope>
    <source>
        <strain evidence="1">MN2024</strain>
        <tissue evidence="1">Gills</tissue>
    </source>
</reference>
<evidence type="ECO:0000313" key="2">
    <source>
        <dbReference type="Proteomes" id="UP001634394"/>
    </source>
</evidence>
<dbReference type="AlphaFoldDB" id="A0ABD3X837"/>
<dbReference type="InterPro" id="IPR024079">
    <property type="entry name" value="MetalloPept_cat_dom_sf"/>
</dbReference>
<proteinExistence type="predicted"/>
<protein>
    <submittedName>
        <fullName evidence="1">Uncharacterized protein</fullName>
    </submittedName>
</protein>